<gene>
    <name evidence="2" type="ORF">QO019_003685</name>
</gene>
<dbReference type="EMBL" id="JAUSWC010000012">
    <property type="protein sequence ID" value="MDQ0488817.1"/>
    <property type="molecule type" value="Genomic_DNA"/>
</dbReference>
<name>A0ABU0KLE6_9ACTN</name>
<keyword evidence="1" id="KW-0732">Signal</keyword>
<protein>
    <recommendedName>
        <fullName evidence="4">Molybdenum ABC transporter substrate-binding protein</fullName>
    </recommendedName>
</protein>
<sequence>MREMTHHVLRLRRVAAALVVAGLFTATTAGCSTGPTTQEEVCDKYDSLGNRLGIGQVFGNPVFSAAGDLADVAGRYEGPEDLSADAERLESIADSDSTSELELSEATRNVAALCGHQLGSGSFSLPE</sequence>
<reference evidence="2 3" key="1">
    <citation type="submission" date="2023-07" db="EMBL/GenBank/DDBJ databases">
        <title>Genomic Encyclopedia of Type Strains, Phase IV (KMG-IV): sequencing the most valuable type-strain genomes for metagenomic binning, comparative biology and taxonomic classification.</title>
        <authorList>
            <person name="Goeker M."/>
        </authorList>
    </citation>
    <scope>NUCLEOTIDE SEQUENCE [LARGE SCALE GENOMIC DNA]</scope>
    <source>
        <strain evidence="2 3">DSM 40573</strain>
    </source>
</reference>
<proteinExistence type="predicted"/>
<evidence type="ECO:0000256" key="1">
    <source>
        <dbReference type="SAM" id="SignalP"/>
    </source>
</evidence>
<evidence type="ECO:0000313" key="3">
    <source>
        <dbReference type="Proteomes" id="UP001236795"/>
    </source>
</evidence>
<evidence type="ECO:0008006" key="4">
    <source>
        <dbReference type="Google" id="ProtNLM"/>
    </source>
</evidence>
<accession>A0ABU0KLE6</accession>
<comment type="caution">
    <text evidence="2">The sequence shown here is derived from an EMBL/GenBank/DDBJ whole genome shotgun (WGS) entry which is preliminary data.</text>
</comment>
<dbReference type="PROSITE" id="PS51257">
    <property type="entry name" value="PROKAR_LIPOPROTEIN"/>
    <property type="match status" value="1"/>
</dbReference>
<feature type="signal peptide" evidence="1">
    <location>
        <begin position="1"/>
        <end position="29"/>
    </location>
</feature>
<feature type="chain" id="PRO_5046784812" description="Molybdenum ABC transporter substrate-binding protein" evidence="1">
    <location>
        <begin position="30"/>
        <end position="127"/>
    </location>
</feature>
<evidence type="ECO:0000313" key="2">
    <source>
        <dbReference type="EMBL" id="MDQ0488817.1"/>
    </source>
</evidence>
<keyword evidence="3" id="KW-1185">Reference proteome</keyword>
<dbReference type="RefSeq" id="WP_234008108.1">
    <property type="nucleotide sequence ID" value="NZ_JAUSWC010000012.1"/>
</dbReference>
<dbReference type="Proteomes" id="UP001236795">
    <property type="component" value="Unassembled WGS sequence"/>
</dbReference>
<organism evidence="2 3">
    <name type="scientific">Streptomyces thermodiastaticus</name>
    <dbReference type="NCBI Taxonomy" id="44061"/>
    <lineage>
        <taxon>Bacteria</taxon>
        <taxon>Bacillati</taxon>
        <taxon>Actinomycetota</taxon>
        <taxon>Actinomycetes</taxon>
        <taxon>Kitasatosporales</taxon>
        <taxon>Streptomycetaceae</taxon>
        <taxon>Streptomyces</taxon>
    </lineage>
</organism>